<accession>A0A9W9DY47</accession>
<dbReference type="GO" id="GO:0016705">
    <property type="term" value="F:oxidoreductase activity, acting on paired donors, with incorporation or reduction of molecular oxygen"/>
    <property type="evidence" value="ECO:0007669"/>
    <property type="project" value="InterPro"/>
</dbReference>
<proteinExistence type="inferred from homology"/>
<evidence type="ECO:0000313" key="17">
    <source>
        <dbReference type="Proteomes" id="UP001150266"/>
    </source>
</evidence>
<protein>
    <submittedName>
        <fullName evidence="16">Cytochrome P450</fullName>
    </submittedName>
</protein>
<evidence type="ECO:0000313" key="16">
    <source>
        <dbReference type="EMBL" id="KAJ4490825.1"/>
    </source>
</evidence>
<evidence type="ECO:0000256" key="6">
    <source>
        <dbReference type="ARBA" id="ARBA00022692"/>
    </source>
</evidence>
<comment type="similarity">
    <text evidence="4">Belongs to the cytochrome P450 family.</text>
</comment>
<comment type="cofactor">
    <cofactor evidence="1 14">
        <name>heme</name>
        <dbReference type="ChEBI" id="CHEBI:30413"/>
    </cofactor>
</comment>
<comment type="subcellular location">
    <subcellularLocation>
        <location evidence="2">Membrane</location>
        <topology evidence="2">Single-pass membrane protein</topology>
    </subcellularLocation>
</comment>
<keyword evidence="11" id="KW-0503">Monooxygenase</keyword>
<evidence type="ECO:0000256" key="7">
    <source>
        <dbReference type="ARBA" id="ARBA00022723"/>
    </source>
</evidence>
<dbReference type="GO" id="GO:0016020">
    <property type="term" value="C:membrane"/>
    <property type="evidence" value="ECO:0007669"/>
    <property type="project" value="UniProtKB-SubCell"/>
</dbReference>
<evidence type="ECO:0000256" key="15">
    <source>
        <dbReference type="SAM" id="SignalP"/>
    </source>
</evidence>
<evidence type="ECO:0000256" key="1">
    <source>
        <dbReference type="ARBA" id="ARBA00001971"/>
    </source>
</evidence>
<evidence type="ECO:0000256" key="10">
    <source>
        <dbReference type="ARBA" id="ARBA00023004"/>
    </source>
</evidence>
<evidence type="ECO:0000256" key="4">
    <source>
        <dbReference type="ARBA" id="ARBA00010617"/>
    </source>
</evidence>
<dbReference type="PANTHER" id="PTHR46300:SF2">
    <property type="entry name" value="CYTOCHROME P450 MONOOXYGENASE ALNH-RELATED"/>
    <property type="match status" value="1"/>
</dbReference>
<keyword evidence="8" id="KW-1133">Transmembrane helix</keyword>
<gene>
    <name evidence="16" type="ORF">J3R30DRAFT_3694621</name>
</gene>
<dbReference type="CDD" id="cd11065">
    <property type="entry name" value="CYP64-like"/>
    <property type="match status" value="1"/>
</dbReference>
<dbReference type="PRINTS" id="PR00385">
    <property type="entry name" value="P450"/>
</dbReference>
<dbReference type="InterPro" id="IPR002401">
    <property type="entry name" value="Cyt_P450_E_grp-I"/>
</dbReference>
<keyword evidence="6" id="KW-0812">Transmembrane</keyword>
<dbReference type="OrthoDB" id="2789670at2759"/>
<dbReference type="GO" id="GO:0020037">
    <property type="term" value="F:heme binding"/>
    <property type="evidence" value="ECO:0007669"/>
    <property type="project" value="InterPro"/>
</dbReference>
<keyword evidence="7 14" id="KW-0479">Metal-binding</keyword>
<dbReference type="GO" id="GO:0004497">
    <property type="term" value="F:monooxygenase activity"/>
    <property type="evidence" value="ECO:0007669"/>
    <property type="project" value="UniProtKB-KW"/>
</dbReference>
<keyword evidence="17" id="KW-1185">Reference proteome</keyword>
<keyword evidence="5 14" id="KW-0349">Heme</keyword>
<dbReference type="SUPFAM" id="SSF48264">
    <property type="entry name" value="Cytochrome P450"/>
    <property type="match status" value="1"/>
</dbReference>
<evidence type="ECO:0000256" key="13">
    <source>
        <dbReference type="ARBA" id="ARBA00023180"/>
    </source>
</evidence>
<feature type="chain" id="PRO_5040977287" evidence="15">
    <location>
        <begin position="17"/>
        <end position="531"/>
    </location>
</feature>
<evidence type="ECO:0000256" key="3">
    <source>
        <dbReference type="ARBA" id="ARBA00005179"/>
    </source>
</evidence>
<comment type="pathway">
    <text evidence="3">Secondary metabolite biosynthesis.</text>
</comment>
<dbReference type="Proteomes" id="UP001150266">
    <property type="component" value="Unassembled WGS sequence"/>
</dbReference>
<dbReference type="InterPro" id="IPR001128">
    <property type="entry name" value="Cyt_P450"/>
</dbReference>
<dbReference type="AlphaFoldDB" id="A0A9W9DY47"/>
<dbReference type="Gene3D" id="1.10.630.10">
    <property type="entry name" value="Cytochrome P450"/>
    <property type="match status" value="1"/>
</dbReference>
<feature type="signal peptide" evidence="15">
    <location>
        <begin position="1"/>
        <end position="16"/>
    </location>
</feature>
<keyword evidence="15" id="KW-0732">Signal</keyword>
<feature type="binding site" description="axial binding residue" evidence="14">
    <location>
        <position position="456"/>
    </location>
    <ligand>
        <name>heme</name>
        <dbReference type="ChEBI" id="CHEBI:30413"/>
    </ligand>
    <ligandPart>
        <name>Fe</name>
        <dbReference type="ChEBI" id="CHEBI:18248"/>
    </ligandPart>
</feature>
<keyword evidence="9" id="KW-0560">Oxidoreductase</keyword>
<dbReference type="PRINTS" id="PR00463">
    <property type="entry name" value="EP450I"/>
</dbReference>
<dbReference type="GO" id="GO:0005506">
    <property type="term" value="F:iron ion binding"/>
    <property type="evidence" value="ECO:0007669"/>
    <property type="project" value="InterPro"/>
</dbReference>
<dbReference type="InterPro" id="IPR050364">
    <property type="entry name" value="Cytochrome_P450_fung"/>
</dbReference>
<keyword evidence="10 14" id="KW-0408">Iron</keyword>
<evidence type="ECO:0000256" key="9">
    <source>
        <dbReference type="ARBA" id="ARBA00023002"/>
    </source>
</evidence>
<keyword evidence="13" id="KW-0325">Glycoprotein</keyword>
<comment type="caution">
    <text evidence="16">The sequence shown here is derived from an EMBL/GenBank/DDBJ whole genome shotgun (WGS) entry which is preliminary data.</text>
</comment>
<evidence type="ECO:0000256" key="12">
    <source>
        <dbReference type="ARBA" id="ARBA00023136"/>
    </source>
</evidence>
<dbReference type="EMBL" id="JAOTPV010000001">
    <property type="protein sequence ID" value="KAJ4490825.1"/>
    <property type="molecule type" value="Genomic_DNA"/>
</dbReference>
<name>A0A9W9DY47_9AGAR</name>
<keyword evidence="12" id="KW-0472">Membrane</keyword>
<sequence length="531" mass="60536">MLLWLAAILVLPLVRLLFKDQARKHLPPGPRGWPILGNLSQVAGESQIWHLFDKWKYEYGALTYLNLFGKDFIVINTREAALELLERRSAMYSDRPRFYVLEYIGGEMAMPFAKYTKAWQNMRRATHEVLHNQAAQSYHPVQTEEAIILAHKLLFDSSLTLREKINGSAAIVLSVVYGKRSLSIGSEELPKPTVDNSDSPDSDLLLTSDPLQSLSNIGHRFTSSGYPGSYLVDVFPILDYFPAFMAKWKSDAIRDRIRVGSFFQRYYDDAAQNDKHRSSLCAKLTDTKLASGLTIEEKAWVAGITSVAGLETTSTTLSFFLYAMCLNPEIQHRAHKELDYVIGRSHSPMFADMKNLPYIRAIVKEVLRWNPALPVIVPRKASEDDWYKGHFIPKGAAMMLNLWSMNYDTDVYGPDVKEFRPERFLQQCEKTGEYILKPEFENEDGHSSYGFGRRKCIGRYIADNALFIDMSTILWALNIEAVASDKPVVQKKVLDTINPIPDFQCKLTPRFRGVDSVLQQLRDEVAQAREE</sequence>
<evidence type="ECO:0000256" key="5">
    <source>
        <dbReference type="ARBA" id="ARBA00022617"/>
    </source>
</evidence>
<organism evidence="16 17">
    <name type="scientific">Lentinula aciculospora</name>
    <dbReference type="NCBI Taxonomy" id="153920"/>
    <lineage>
        <taxon>Eukaryota</taxon>
        <taxon>Fungi</taxon>
        <taxon>Dikarya</taxon>
        <taxon>Basidiomycota</taxon>
        <taxon>Agaricomycotina</taxon>
        <taxon>Agaricomycetes</taxon>
        <taxon>Agaricomycetidae</taxon>
        <taxon>Agaricales</taxon>
        <taxon>Marasmiineae</taxon>
        <taxon>Omphalotaceae</taxon>
        <taxon>Lentinula</taxon>
    </lineage>
</organism>
<dbReference type="Pfam" id="PF00067">
    <property type="entry name" value="p450"/>
    <property type="match status" value="1"/>
</dbReference>
<evidence type="ECO:0000256" key="14">
    <source>
        <dbReference type="PIRSR" id="PIRSR602401-1"/>
    </source>
</evidence>
<dbReference type="PANTHER" id="PTHR46300">
    <property type="entry name" value="P450, PUTATIVE (EUROFUNG)-RELATED-RELATED"/>
    <property type="match status" value="1"/>
</dbReference>
<dbReference type="InterPro" id="IPR036396">
    <property type="entry name" value="Cyt_P450_sf"/>
</dbReference>
<evidence type="ECO:0000256" key="11">
    <source>
        <dbReference type="ARBA" id="ARBA00023033"/>
    </source>
</evidence>
<reference evidence="16" key="1">
    <citation type="submission" date="2022-08" db="EMBL/GenBank/DDBJ databases">
        <title>A Global Phylogenomic Analysis of the Shiitake Genus Lentinula.</title>
        <authorList>
            <consortium name="DOE Joint Genome Institute"/>
            <person name="Sierra-Patev S."/>
            <person name="Min B."/>
            <person name="Naranjo-Ortiz M."/>
            <person name="Looney B."/>
            <person name="Konkel Z."/>
            <person name="Slot J.C."/>
            <person name="Sakamoto Y."/>
            <person name="Steenwyk J.L."/>
            <person name="Rokas A."/>
            <person name="Carro J."/>
            <person name="Camarero S."/>
            <person name="Ferreira P."/>
            <person name="Molpeceres G."/>
            <person name="Ruiz-Duenas F.J."/>
            <person name="Serrano A."/>
            <person name="Henrissat B."/>
            <person name="Drula E."/>
            <person name="Hughes K.W."/>
            <person name="Mata J.L."/>
            <person name="Ishikawa N.K."/>
            <person name="Vargas-Isla R."/>
            <person name="Ushijima S."/>
            <person name="Smith C.A."/>
            <person name="Ahrendt S."/>
            <person name="Andreopoulos W."/>
            <person name="He G."/>
            <person name="Labutti K."/>
            <person name="Lipzen A."/>
            <person name="Ng V."/>
            <person name="Riley R."/>
            <person name="Sandor L."/>
            <person name="Barry K."/>
            <person name="Martinez A.T."/>
            <person name="Xiao Y."/>
            <person name="Gibbons J.G."/>
            <person name="Terashima K."/>
            <person name="Grigoriev I.V."/>
            <person name="Hibbett D.S."/>
        </authorList>
    </citation>
    <scope>NUCLEOTIDE SEQUENCE</scope>
    <source>
        <strain evidence="16">JLM2183</strain>
    </source>
</reference>
<evidence type="ECO:0000256" key="8">
    <source>
        <dbReference type="ARBA" id="ARBA00022989"/>
    </source>
</evidence>
<evidence type="ECO:0000256" key="2">
    <source>
        <dbReference type="ARBA" id="ARBA00004167"/>
    </source>
</evidence>